<keyword evidence="1" id="KW-0175">Coiled coil</keyword>
<accession>A0A699ZTG4</accession>
<sequence>MLAAAASSAVRSAAHPASASHWMMHDSISLRDPGRVHSTLPVSGLRRKGLWRLWKAPHAWCSSEVLRVVQEKEQLGLTVASLQQELHTLRGVLAQKQQQLSELTATNSAASATSQTLTQALAGTIAGTINQMEVKHQDWVYKVNEVKFYESLVQELQQELQEVKREAEDTASQSALMMQDAEQSFLGRQMGLEEKLQRCEEKLGAAELQLSSWQAAVTSQQQEKAAMEQELAGMQRSIAAWEVLAEEACSKAAAAEDQEQQLTQRLRAQERQIKDLSSLVAMKDAALADVIAQMSSLAVSTPPTQLQQLAQLEGQLADQQCEVEQLQARWRQSQEEHDSRVSELTACIAALREDRQDLEARLTTSQAETEILQQHAAGLRAAAELAGQERCRLEQQVAAQQLTLDHINTAITETKAHLQATLEQLAGREAATAQATEAALEQQRQGEQLSATLQRRCGQLEVLRRQKEEVEEQLERQGAEMHMLRQQVALLHHRHTASTREASAQAEVVMEQQQKPQARRQAGPRQVIAQLVVLTATAAVAASRTPAIRQGARSVLRAVRHAHSN</sequence>
<name>A0A699ZTG4_HAELA</name>
<feature type="coiled-coil region" evidence="1">
    <location>
        <begin position="146"/>
        <end position="279"/>
    </location>
</feature>
<dbReference type="EMBL" id="BLLF01001434">
    <property type="protein sequence ID" value="GFH19272.1"/>
    <property type="molecule type" value="Genomic_DNA"/>
</dbReference>
<feature type="coiled-coil region" evidence="1">
    <location>
        <begin position="79"/>
        <end position="113"/>
    </location>
</feature>
<organism evidence="2 3">
    <name type="scientific">Haematococcus lacustris</name>
    <name type="common">Green alga</name>
    <name type="synonym">Haematococcus pluvialis</name>
    <dbReference type="NCBI Taxonomy" id="44745"/>
    <lineage>
        <taxon>Eukaryota</taxon>
        <taxon>Viridiplantae</taxon>
        <taxon>Chlorophyta</taxon>
        <taxon>core chlorophytes</taxon>
        <taxon>Chlorophyceae</taxon>
        <taxon>CS clade</taxon>
        <taxon>Chlamydomonadales</taxon>
        <taxon>Haematococcaceae</taxon>
        <taxon>Haematococcus</taxon>
    </lineage>
</organism>
<feature type="coiled-coil region" evidence="1">
    <location>
        <begin position="309"/>
        <end position="368"/>
    </location>
</feature>
<proteinExistence type="predicted"/>
<feature type="coiled-coil region" evidence="1">
    <location>
        <begin position="453"/>
        <end position="487"/>
    </location>
</feature>
<dbReference type="Proteomes" id="UP000485058">
    <property type="component" value="Unassembled WGS sequence"/>
</dbReference>
<keyword evidence="3" id="KW-1185">Reference proteome</keyword>
<evidence type="ECO:0000313" key="3">
    <source>
        <dbReference type="Proteomes" id="UP000485058"/>
    </source>
</evidence>
<protein>
    <submittedName>
        <fullName evidence="2">Uncharacterized protein</fullName>
    </submittedName>
</protein>
<comment type="caution">
    <text evidence="2">The sequence shown here is derived from an EMBL/GenBank/DDBJ whole genome shotgun (WGS) entry which is preliminary data.</text>
</comment>
<dbReference type="AlphaFoldDB" id="A0A699ZTG4"/>
<reference evidence="2 3" key="1">
    <citation type="submission" date="2020-02" db="EMBL/GenBank/DDBJ databases">
        <title>Draft genome sequence of Haematococcus lacustris strain NIES-144.</title>
        <authorList>
            <person name="Morimoto D."/>
            <person name="Nakagawa S."/>
            <person name="Yoshida T."/>
            <person name="Sawayama S."/>
        </authorList>
    </citation>
    <scope>NUCLEOTIDE SEQUENCE [LARGE SCALE GENOMIC DNA]</scope>
    <source>
        <strain evidence="2 3">NIES-144</strain>
    </source>
</reference>
<evidence type="ECO:0000256" key="1">
    <source>
        <dbReference type="SAM" id="Coils"/>
    </source>
</evidence>
<evidence type="ECO:0000313" key="2">
    <source>
        <dbReference type="EMBL" id="GFH19272.1"/>
    </source>
</evidence>
<gene>
    <name evidence="2" type="ORF">HaLaN_16192</name>
</gene>